<protein>
    <submittedName>
        <fullName evidence="1">Uncharacterized protein</fullName>
    </submittedName>
</protein>
<comment type="caution">
    <text evidence="1">The sequence shown here is derived from an EMBL/GenBank/DDBJ whole genome shotgun (WGS) entry which is preliminary data.</text>
</comment>
<accession>A0A9D1GZ80</accession>
<gene>
    <name evidence="1" type="ORF">IAA98_07940</name>
</gene>
<dbReference type="InterPro" id="IPR011044">
    <property type="entry name" value="Quino_amine_DH_bsu"/>
</dbReference>
<reference evidence="1" key="2">
    <citation type="journal article" date="2021" name="PeerJ">
        <title>Extensive microbial diversity within the chicken gut microbiome revealed by metagenomics and culture.</title>
        <authorList>
            <person name="Gilroy R."/>
            <person name="Ravi A."/>
            <person name="Getino M."/>
            <person name="Pursley I."/>
            <person name="Horton D.L."/>
            <person name="Alikhan N.F."/>
            <person name="Baker D."/>
            <person name="Gharbi K."/>
            <person name="Hall N."/>
            <person name="Watson M."/>
            <person name="Adriaenssens E.M."/>
            <person name="Foster-Nyarko E."/>
            <person name="Jarju S."/>
            <person name="Secka A."/>
            <person name="Antonio M."/>
            <person name="Oren A."/>
            <person name="Chaudhuri R.R."/>
            <person name="La Ragione R."/>
            <person name="Hildebrand F."/>
            <person name="Pallen M.J."/>
        </authorList>
    </citation>
    <scope>NUCLEOTIDE SEQUENCE</scope>
    <source>
        <strain evidence="1">ChiGjej1B1-24693</strain>
    </source>
</reference>
<dbReference type="AlphaFoldDB" id="A0A9D1GZ80"/>
<dbReference type="SUPFAM" id="SSF69322">
    <property type="entry name" value="Tricorn protease domain 2"/>
    <property type="match status" value="1"/>
</dbReference>
<evidence type="ECO:0000313" key="2">
    <source>
        <dbReference type="Proteomes" id="UP000886842"/>
    </source>
</evidence>
<sequence>MASVTTLGTPIESVVVTASALAQWHDGRPVLVTVGGPPDLPVTLCVLDCADGEVLAVHEIATMTRAHHVTASGSTAWISSWSGANLYRYDLVEDEITDLGMPLPGQVIIASTTLAPGAHGGQDVLYGGTFPGGRIFGWDLGRDTVNDLGRLDRTEDMVRAVSWDGSGLWCGTEAHGRLHRWDPATGLRTSVLLPPDLGPVTGIDDLAVRRRKLFVHTIPSQSCLVLDLDTLSWQSPIPYRVARGVTQPDAADRVHLVGLDERRVVHHCLDSGQTWLADDVLPDGVSHLPHSGAHLVEAPEGDQVVLGIDAYGSLWHHRLDNDRCDPVESQIPPRGTTIRALGVGPEGEILVGGSVARTTFARYRDGDEGFCRVSGGPGSRIDAFATVAQRILFSHYQDGSVYEFDTARDWVGPPDNPRCLFRLLESHRQERIFALLAREQDVLVGSTGARGVADGRLLRWQLESEELIDLGTPIPGHSVTTLVELGGDAVLLGTSVQVLGDDDHDTSAAVALVDPSDGTVIWSQVPQPGARAVSALTRTRDGSVWGLTDRGHVFRLDPQTRAVRDLVKVGPVGGLWGMGSLHPYRSWLVGATGSGTVFTIDTRTHQVQYLGLGEHALPAPDGHLYWADADQLVRLSLDDLTSTPSLKEIP</sequence>
<reference evidence="1" key="1">
    <citation type="submission" date="2020-10" db="EMBL/GenBank/DDBJ databases">
        <authorList>
            <person name="Gilroy R."/>
        </authorList>
    </citation>
    <scope>NUCLEOTIDE SEQUENCE</scope>
    <source>
        <strain evidence="1">ChiGjej1B1-24693</strain>
    </source>
</reference>
<proteinExistence type="predicted"/>
<dbReference type="SUPFAM" id="SSF50969">
    <property type="entry name" value="YVTN repeat-like/Quinoprotein amine dehydrogenase"/>
    <property type="match status" value="1"/>
</dbReference>
<organism evidence="1 2">
    <name type="scientific">Candidatus Avipropionibacterium avicola</name>
    <dbReference type="NCBI Taxonomy" id="2840701"/>
    <lineage>
        <taxon>Bacteria</taxon>
        <taxon>Bacillati</taxon>
        <taxon>Actinomycetota</taxon>
        <taxon>Actinomycetes</taxon>
        <taxon>Propionibacteriales</taxon>
        <taxon>Propionibacteriaceae</taxon>
        <taxon>Propionibacteriaceae incertae sedis</taxon>
        <taxon>Candidatus Avipropionibacterium</taxon>
    </lineage>
</organism>
<dbReference type="Proteomes" id="UP000886842">
    <property type="component" value="Unassembled WGS sequence"/>
</dbReference>
<dbReference type="EMBL" id="DVLP01000241">
    <property type="protein sequence ID" value="HIT75500.1"/>
    <property type="molecule type" value="Genomic_DNA"/>
</dbReference>
<name>A0A9D1GZ80_9ACTN</name>
<evidence type="ECO:0000313" key="1">
    <source>
        <dbReference type="EMBL" id="HIT75500.1"/>
    </source>
</evidence>